<evidence type="ECO:0000256" key="3">
    <source>
        <dbReference type="ARBA" id="ARBA00023125"/>
    </source>
</evidence>
<reference evidence="8" key="1">
    <citation type="journal article" date="2014" name="Front. Microbiol.">
        <title>High frequency of phylogenetically diverse reductive dehalogenase-homologous genes in deep subseafloor sedimentary metagenomes.</title>
        <authorList>
            <person name="Kawai M."/>
            <person name="Futagami T."/>
            <person name="Toyoda A."/>
            <person name="Takaki Y."/>
            <person name="Nishi S."/>
            <person name="Hori S."/>
            <person name="Arai W."/>
            <person name="Tsubouchi T."/>
            <person name="Morono Y."/>
            <person name="Uchiyama I."/>
            <person name="Ito T."/>
            <person name="Fujiyama A."/>
            <person name="Inagaki F."/>
            <person name="Takami H."/>
        </authorList>
    </citation>
    <scope>NUCLEOTIDE SEQUENCE</scope>
    <source>
        <strain evidence="8">Expedition CK06-06</strain>
    </source>
</reference>
<protein>
    <recommendedName>
        <fullName evidence="9">PAS domain-containing protein</fullName>
    </recommendedName>
</protein>
<dbReference type="SUPFAM" id="SSF52540">
    <property type="entry name" value="P-loop containing nucleoside triphosphate hydrolases"/>
    <property type="match status" value="1"/>
</dbReference>
<keyword evidence="2" id="KW-0067">ATP-binding</keyword>
<dbReference type="AlphaFoldDB" id="X0WAS7"/>
<dbReference type="GO" id="GO:0003677">
    <property type="term" value="F:DNA binding"/>
    <property type="evidence" value="ECO:0007669"/>
    <property type="project" value="UniProtKB-KW"/>
</dbReference>
<feature type="domain" description="Sigma-54 factor interaction" evidence="5">
    <location>
        <begin position="217"/>
        <end position="261"/>
    </location>
</feature>
<gene>
    <name evidence="8" type="ORF">S01H1_50296</name>
</gene>
<dbReference type="InterPro" id="IPR000014">
    <property type="entry name" value="PAS"/>
</dbReference>
<feature type="domain" description="PAS" evidence="6">
    <location>
        <begin position="58"/>
        <end position="115"/>
    </location>
</feature>
<name>X0WAS7_9ZZZZ</name>
<dbReference type="EMBL" id="BARS01032404">
    <property type="protein sequence ID" value="GAG27765.1"/>
    <property type="molecule type" value="Genomic_DNA"/>
</dbReference>
<dbReference type="InterPro" id="IPR002078">
    <property type="entry name" value="Sigma_54_int"/>
</dbReference>
<dbReference type="Pfam" id="PF00158">
    <property type="entry name" value="Sigma54_activat"/>
    <property type="match status" value="1"/>
</dbReference>
<sequence length="261" mass="30011">MACIPALNRGQLKAMLYLENRQMPDVFTLERVEILKHLSSQFGVSVENALLYDNLAQAEAKYRTVADFTYDWEYWANMDGTLKYVSPSCERISGFSVQDFMNNPSLLREIVVPEDLMIWDKHFHDSRKELQTTEVIFRIHRRDGEIRWIEHACQPVTDNTGRSIGFRASNRDISVRKMAEIELRGAYTEIGQLKNQLEAESAYLQNEIKLEHNFENIIGQGEALKYVLNRVDQVAPTDSPVLIMGETGTGKELMARALHKL</sequence>
<dbReference type="InterPro" id="IPR013655">
    <property type="entry name" value="PAS_fold_3"/>
</dbReference>
<dbReference type="PANTHER" id="PTHR32071">
    <property type="entry name" value="TRANSCRIPTIONAL REGULATORY PROTEIN"/>
    <property type="match status" value="1"/>
</dbReference>
<dbReference type="GO" id="GO:0005524">
    <property type="term" value="F:ATP binding"/>
    <property type="evidence" value="ECO:0007669"/>
    <property type="project" value="UniProtKB-KW"/>
</dbReference>
<dbReference type="PROSITE" id="PS00675">
    <property type="entry name" value="SIGMA54_INTERACT_1"/>
    <property type="match status" value="1"/>
</dbReference>
<evidence type="ECO:0000256" key="2">
    <source>
        <dbReference type="ARBA" id="ARBA00022840"/>
    </source>
</evidence>
<dbReference type="SMART" id="SM00086">
    <property type="entry name" value="PAC"/>
    <property type="match status" value="1"/>
</dbReference>
<dbReference type="CDD" id="cd00130">
    <property type="entry name" value="PAS"/>
    <property type="match status" value="1"/>
</dbReference>
<dbReference type="Gene3D" id="3.30.450.40">
    <property type="match status" value="1"/>
</dbReference>
<feature type="domain" description="PAC" evidence="7">
    <location>
        <begin position="133"/>
        <end position="185"/>
    </location>
</feature>
<evidence type="ECO:0000259" key="7">
    <source>
        <dbReference type="PROSITE" id="PS50113"/>
    </source>
</evidence>
<evidence type="ECO:0000256" key="4">
    <source>
        <dbReference type="ARBA" id="ARBA00023159"/>
    </source>
</evidence>
<keyword evidence="4" id="KW-0010">Activator</keyword>
<dbReference type="InterPro" id="IPR035965">
    <property type="entry name" value="PAS-like_dom_sf"/>
</dbReference>
<accession>X0WAS7</accession>
<dbReference type="GO" id="GO:0006355">
    <property type="term" value="P:regulation of DNA-templated transcription"/>
    <property type="evidence" value="ECO:0007669"/>
    <property type="project" value="InterPro"/>
</dbReference>
<keyword evidence="3" id="KW-0238">DNA-binding</keyword>
<dbReference type="PROSITE" id="PS50113">
    <property type="entry name" value="PAC"/>
    <property type="match status" value="1"/>
</dbReference>
<dbReference type="SUPFAM" id="SSF55781">
    <property type="entry name" value="GAF domain-like"/>
    <property type="match status" value="1"/>
</dbReference>
<dbReference type="InterPro" id="IPR001610">
    <property type="entry name" value="PAC"/>
</dbReference>
<dbReference type="InterPro" id="IPR029016">
    <property type="entry name" value="GAF-like_dom_sf"/>
</dbReference>
<proteinExistence type="predicted"/>
<dbReference type="NCBIfam" id="TIGR00229">
    <property type="entry name" value="sensory_box"/>
    <property type="match status" value="1"/>
</dbReference>
<evidence type="ECO:0000259" key="5">
    <source>
        <dbReference type="PROSITE" id="PS50045"/>
    </source>
</evidence>
<dbReference type="PROSITE" id="PS50112">
    <property type="entry name" value="PAS"/>
    <property type="match status" value="1"/>
</dbReference>
<dbReference type="PROSITE" id="PS50045">
    <property type="entry name" value="SIGMA54_INTERACT_4"/>
    <property type="match status" value="1"/>
</dbReference>
<keyword evidence="1" id="KW-0547">Nucleotide-binding</keyword>
<dbReference type="InterPro" id="IPR027417">
    <property type="entry name" value="P-loop_NTPase"/>
</dbReference>
<evidence type="ECO:0000256" key="1">
    <source>
        <dbReference type="ARBA" id="ARBA00022741"/>
    </source>
</evidence>
<dbReference type="PANTHER" id="PTHR32071:SF117">
    <property type="entry name" value="PTS-DEPENDENT DIHYDROXYACETONE KINASE OPERON REGULATORY PROTEIN-RELATED"/>
    <property type="match status" value="1"/>
</dbReference>
<comment type="caution">
    <text evidence="8">The sequence shown here is derived from an EMBL/GenBank/DDBJ whole genome shotgun (WGS) entry which is preliminary data.</text>
</comment>
<dbReference type="Gene3D" id="3.40.50.300">
    <property type="entry name" value="P-loop containing nucleotide triphosphate hydrolases"/>
    <property type="match status" value="1"/>
</dbReference>
<dbReference type="InterPro" id="IPR025662">
    <property type="entry name" value="Sigma_54_int_dom_ATP-bd_1"/>
</dbReference>
<dbReference type="Gene3D" id="3.30.450.20">
    <property type="entry name" value="PAS domain"/>
    <property type="match status" value="1"/>
</dbReference>
<organism evidence="8">
    <name type="scientific">marine sediment metagenome</name>
    <dbReference type="NCBI Taxonomy" id="412755"/>
    <lineage>
        <taxon>unclassified sequences</taxon>
        <taxon>metagenomes</taxon>
        <taxon>ecological metagenomes</taxon>
    </lineage>
</organism>
<evidence type="ECO:0000313" key="8">
    <source>
        <dbReference type="EMBL" id="GAG27765.1"/>
    </source>
</evidence>
<feature type="non-terminal residue" evidence="8">
    <location>
        <position position="261"/>
    </location>
</feature>
<dbReference type="Pfam" id="PF08447">
    <property type="entry name" value="PAS_3"/>
    <property type="match status" value="1"/>
</dbReference>
<dbReference type="SUPFAM" id="SSF55785">
    <property type="entry name" value="PYP-like sensor domain (PAS domain)"/>
    <property type="match status" value="1"/>
</dbReference>
<dbReference type="InterPro" id="IPR000700">
    <property type="entry name" value="PAS-assoc_C"/>
</dbReference>
<evidence type="ECO:0008006" key="9">
    <source>
        <dbReference type="Google" id="ProtNLM"/>
    </source>
</evidence>
<evidence type="ECO:0000259" key="6">
    <source>
        <dbReference type="PROSITE" id="PS50112"/>
    </source>
</evidence>